<accession>A0A850PD25</accession>
<dbReference type="GO" id="GO:0051301">
    <property type="term" value="P:cell division"/>
    <property type="evidence" value="ECO:0007669"/>
    <property type="project" value="UniProtKB-KW"/>
</dbReference>
<sequence length="260" mass="27396">MEPAEPVATLIEDTVVPTSDLAVGRADAVAPDPRALRLAEAMIFASTEPVSDRAVAEMLVGQEAVPPEVEDLAAYVAAVMAGVVALYDGRGVAPVRVAGGWQFRTDAALAPALTKLVERPRRLGRSAMETLAIVAYHQPCTRAEIEAIRGVALSQSVLDGLLEEVLIVPRGRKEVPGRPVLWGTSADFLRHFGLRDLRDLPRREELMVDVPQIEMPTASAAESNSPDDGSAPETAAPPADGMPDEGTAPGLDDPGDDPGS</sequence>
<keyword evidence="7" id="KW-1185">Reference proteome</keyword>
<dbReference type="InterPro" id="IPR005234">
    <property type="entry name" value="ScpB_csome_segregation"/>
</dbReference>
<evidence type="ECO:0000256" key="5">
    <source>
        <dbReference type="SAM" id="MobiDB-lite"/>
    </source>
</evidence>
<keyword evidence="2" id="KW-0132">Cell division</keyword>
<evidence type="ECO:0000313" key="6">
    <source>
        <dbReference type="EMBL" id="NVN41888.1"/>
    </source>
</evidence>
<dbReference type="Pfam" id="PF04079">
    <property type="entry name" value="SMC_ScpB"/>
    <property type="match status" value="1"/>
</dbReference>
<feature type="region of interest" description="Disordered" evidence="5">
    <location>
        <begin position="210"/>
        <end position="260"/>
    </location>
</feature>
<proteinExistence type="predicted"/>
<evidence type="ECO:0000313" key="7">
    <source>
        <dbReference type="Proteomes" id="UP000585665"/>
    </source>
</evidence>
<dbReference type="PANTHER" id="PTHR34298:SF2">
    <property type="entry name" value="SEGREGATION AND CONDENSATION PROTEIN B"/>
    <property type="match status" value="1"/>
</dbReference>
<dbReference type="InterPro" id="IPR036390">
    <property type="entry name" value="WH_DNA-bd_sf"/>
</dbReference>
<dbReference type="EMBL" id="JABXXR010000207">
    <property type="protein sequence ID" value="NVN41888.1"/>
    <property type="molecule type" value="Genomic_DNA"/>
</dbReference>
<evidence type="ECO:0000256" key="3">
    <source>
        <dbReference type="ARBA" id="ARBA00022829"/>
    </source>
</evidence>
<organism evidence="6 7">
    <name type="scientific">Ameyamaea chiangmaiensis</name>
    <dbReference type="NCBI Taxonomy" id="442969"/>
    <lineage>
        <taxon>Bacteria</taxon>
        <taxon>Pseudomonadati</taxon>
        <taxon>Pseudomonadota</taxon>
        <taxon>Alphaproteobacteria</taxon>
        <taxon>Acetobacterales</taxon>
        <taxon>Acetobacteraceae</taxon>
        <taxon>Ameyamaea</taxon>
    </lineage>
</organism>
<dbReference type="AlphaFoldDB" id="A0A850PD25"/>
<dbReference type="Proteomes" id="UP000585665">
    <property type="component" value="Unassembled WGS sequence"/>
</dbReference>
<dbReference type="PANTHER" id="PTHR34298">
    <property type="entry name" value="SEGREGATION AND CONDENSATION PROTEIN B"/>
    <property type="match status" value="1"/>
</dbReference>
<dbReference type="Gene3D" id="1.10.10.10">
    <property type="entry name" value="Winged helix-like DNA-binding domain superfamily/Winged helix DNA-binding domain"/>
    <property type="match status" value="2"/>
</dbReference>
<keyword evidence="4" id="KW-0131">Cell cycle</keyword>
<name>A0A850PD25_9PROT</name>
<dbReference type="InterPro" id="IPR036388">
    <property type="entry name" value="WH-like_DNA-bd_sf"/>
</dbReference>
<dbReference type="NCBIfam" id="TIGR00281">
    <property type="entry name" value="SMC-Scp complex subunit ScpB"/>
    <property type="match status" value="1"/>
</dbReference>
<protein>
    <submittedName>
        <fullName evidence="6">SMC-Scp complex subunit ScpB</fullName>
    </submittedName>
</protein>
<comment type="caution">
    <text evidence="6">The sequence shown here is derived from an EMBL/GenBank/DDBJ whole genome shotgun (WGS) entry which is preliminary data.</text>
</comment>
<keyword evidence="1" id="KW-0963">Cytoplasm</keyword>
<dbReference type="SUPFAM" id="SSF46785">
    <property type="entry name" value="Winged helix' DNA-binding domain"/>
    <property type="match status" value="2"/>
</dbReference>
<reference evidence="6 7" key="1">
    <citation type="submission" date="2020-06" db="EMBL/GenBank/DDBJ databases">
        <title>Description of novel acetic acid bacteria.</title>
        <authorList>
            <person name="Sombolestani A."/>
        </authorList>
    </citation>
    <scope>NUCLEOTIDE SEQUENCE [LARGE SCALE GENOMIC DNA]</scope>
    <source>
        <strain evidence="6 7">LMG 27010</strain>
    </source>
</reference>
<keyword evidence="3" id="KW-0159">Chromosome partition</keyword>
<evidence type="ECO:0000256" key="1">
    <source>
        <dbReference type="ARBA" id="ARBA00022490"/>
    </source>
</evidence>
<evidence type="ECO:0000256" key="4">
    <source>
        <dbReference type="ARBA" id="ARBA00023306"/>
    </source>
</evidence>
<dbReference type="GO" id="GO:0051304">
    <property type="term" value="P:chromosome separation"/>
    <property type="evidence" value="ECO:0007669"/>
    <property type="project" value="InterPro"/>
</dbReference>
<gene>
    <name evidence="6" type="primary">scpB</name>
    <name evidence="6" type="ORF">HUK82_15170</name>
</gene>
<evidence type="ECO:0000256" key="2">
    <source>
        <dbReference type="ARBA" id="ARBA00022618"/>
    </source>
</evidence>